<dbReference type="AlphaFoldDB" id="A0A0A7KTX1"/>
<dbReference type="InterPro" id="IPR025915">
    <property type="entry name" value="Phage_gp49_66"/>
</dbReference>
<dbReference type="RefSeq" id="WP_073536609.1">
    <property type="nucleotide sequence ID" value="NZ_JRYV01000095.1"/>
</dbReference>
<reference evidence="1" key="1">
    <citation type="submission" date="2014-03" db="EMBL/GenBank/DDBJ databases">
        <authorList>
            <person name="Emond-Rheault J.-G."/>
            <person name="Trudel M.V."/>
            <person name="Vincent A.T."/>
            <person name="Brochu F."/>
            <person name="Boyle B."/>
            <person name="Tanaka K.H."/>
            <person name="Attere S.A."/>
            <person name="Jubinville E."/>
            <person name="Frenette M."/>
            <person name="Derome N."/>
            <person name="Charette S.J."/>
        </authorList>
    </citation>
    <scope>NUCLEOTIDE SEQUENCE</scope>
    <source>
        <strain evidence="1">09-0167</strain>
    </source>
</reference>
<dbReference type="Pfam" id="PF13876">
    <property type="entry name" value="Phage_gp49_66"/>
    <property type="match status" value="1"/>
</dbReference>
<accession>A0A0A7KTX1</accession>
<reference evidence="1" key="2">
    <citation type="journal article" date="2015" name="Vet. Microbiol.">
        <title>Variants of a genomic island in Aeromonas salmonicida subsp. salmonicida link isolates with their geographical origins.</title>
        <authorList>
            <person name="Emond-Rheault J.G."/>
            <person name="Vincent A.T."/>
            <person name="Trudel M.V."/>
            <person name="Brochu F."/>
            <person name="Boyle B."/>
            <person name="Tanaka K.H."/>
            <person name="Attere S.A."/>
            <person name="Jubinville E."/>
            <person name="Loch T.P."/>
            <person name="Winters A.D."/>
            <person name="Faisal M."/>
            <person name="Frenette M."/>
            <person name="Derome N."/>
            <person name="Charette S.J."/>
        </authorList>
    </citation>
    <scope>NUCLEOTIDE SEQUENCE</scope>
    <source>
        <strain evidence="1">09-0167</strain>
    </source>
</reference>
<proteinExistence type="predicted"/>
<sequence>MSVQQIEQEIQAKGLTAPRVTPQSIEEVIASEYYFTAADGVAGAAAACTLHCHHADVDTIKEQAPLPPYQSHRLLTFCVITLKNGFTVTGESACASPENFSAELGRKIARENAINKVWMLECYLLKQQLHDAKNAVVLTDADALADLNGTPRPDNPSVAS</sequence>
<evidence type="ECO:0000313" key="1">
    <source>
        <dbReference type="EMBL" id="AIZ49734.1"/>
    </source>
</evidence>
<protein>
    <submittedName>
        <fullName evidence="1">Putative phage protein</fullName>
    </submittedName>
</protein>
<dbReference type="EMBL" id="KJ626180">
    <property type="protein sequence ID" value="AIZ49734.1"/>
    <property type="molecule type" value="Genomic_DNA"/>
</dbReference>
<organism evidence="1">
    <name type="scientific">Aeromonas salmonicida subsp. salmonicida</name>
    <dbReference type="NCBI Taxonomy" id="29491"/>
    <lineage>
        <taxon>Bacteria</taxon>
        <taxon>Pseudomonadati</taxon>
        <taxon>Pseudomonadota</taxon>
        <taxon>Gammaproteobacteria</taxon>
        <taxon>Aeromonadales</taxon>
        <taxon>Aeromonadaceae</taxon>
        <taxon>Aeromonas</taxon>
    </lineage>
</organism>
<name>A0A0A7KTX1_AERSS</name>